<name>A0AAJ7C819_CEPCN</name>
<keyword evidence="3" id="KW-1185">Reference proteome</keyword>
<reference evidence="4" key="1">
    <citation type="submission" date="2025-08" db="UniProtKB">
        <authorList>
            <consortium name="RefSeq"/>
        </authorList>
    </citation>
    <scope>IDENTIFICATION</scope>
</reference>
<organism evidence="3 4">
    <name type="scientific">Cephus cinctus</name>
    <name type="common">Wheat stem sawfly</name>
    <dbReference type="NCBI Taxonomy" id="211228"/>
    <lineage>
        <taxon>Eukaryota</taxon>
        <taxon>Metazoa</taxon>
        <taxon>Ecdysozoa</taxon>
        <taxon>Arthropoda</taxon>
        <taxon>Hexapoda</taxon>
        <taxon>Insecta</taxon>
        <taxon>Pterygota</taxon>
        <taxon>Neoptera</taxon>
        <taxon>Endopterygota</taxon>
        <taxon>Hymenoptera</taxon>
        <taxon>Cephoidea</taxon>
        <taxon>Cephidae</taxon>
        <taxon>Cephus</taxon>
    </lineage>
</organism>
<dbReference type="KEGG" id="ccin:107272034"/>
<protein>
    <submittedName>
        <fullName evidence="4">Uncharacterized protein LOC107272034 isoform X1</fullName>
    </submittedName>
</protein>
<feature type="coiled-coil region" evidence="1">
    <location>
        <begin position="272"/>
        <end position="299"/>
    </location>
</feature>
<dbReference type="GeneID" id="107272034"/>
<feature type="region of interest" description="Disordered" evidence="2">
    <location>
        <begin position="345"/>
        <end position="371"/>
    </location>
</feature>
<accession>A0AAJ7C819</accession>
<keyword evidence="1" id="KW-0175">Coiled coil</keyword>
<dbReference type="AlphaFoldDB" id="A0AAJ7C819"/>
<evidence type="ECO:0000313" key="3">
    <source>
        <dbReference type="Proteomes" id="UP000694920"/>
    </source>
</evidence>
<dbReference type="RefSeq" id="XP_015604219.1">
    <property type="nucleotide sequence ID" value="XM_015748733.2"/>
</dbReference>
<feature type="coiled-coil region" evidence="1">
    <location>
        <begin position="72"/>
        <end position="127"/>
    </location>
</feature>
<proteinExistence type="predicted"/>
<evidence type="ECO:0000313" key="4">
    <source>
        <dbReference type="RefSeq" id="XP_015604219.1"/>
    </source>
</evidence>
<sequence length="408" mass="47532">MKRTISKSRLLPKKILRRFSKSLETSHEAPCSSIGTTTDICDMQSVELNADFTENGSSTVFEKAECLSLEEITTLRQQVVHLNRNVVELENTVQLKENQLENAHRETERLSLELKKQQRCNRNLKQQLDDERFFYQKEKEHFCEEMQNHKAKCFGSTFKAQQQQQREFEKIHDGLEEENKQLRDELIEKSETTYNLCIKFLRMKHSKDSLRQKLDQLLREHLQVMADMMEKLDEARKELNIIVSEKFQEPLPMSKAKFLQVVQRNSRLVHENATLKMHIQQLTQNVEKLKSEAQKTKTINVDARTIAKLTMQCRRKHNEESTKASAPQSYSENFARQSLPVEKGLNSFSDIQPGVDNSGDAKGPARSCVKKRNRLSEMEIIDIYEKPVELCTERTRSAPEIKQSAGFR</sequence>
<evidence type="ECO:0000256" key="1">
    <source>
        <dbReference type="SAM" id="Coils"/>
    </source>
</evidence>
<feature type="coiled-coil region" evidence="1">
    <location>
        <begin position="158"/>
        <end position="245"/>
    </location>
</feature>
<gene>
    <name evidence="4" type="primary">LOC107272034</name>
</gene>
<evidence type="ECO:0000256" key="2">
    <source>
        <dbReference type="SAM" id="MobiDB-lite"/>
    </source>
</evidence>
<dbReference type="Proteomes" id="UP000694920">
    <property type="component" value="Unplaced"/>
</dbReference>